<evidence type="ECO:0000256" key="9">
    <source>
        <dbReference type="ARBA" id="ARBA00023242"/>
    </source>
</evidence>
<organism evidence="13 14">
    <name type="scientific">Lutzomyia longipalpis</name>
    <name type="common">Sand fly</name>
    <dbReference type="NCBI Taxonomy" id="7200"/>
    <lineage>
        <taxon>Eukaryota</taxon>
        <taxon>Metazoa</taxon>
        <taxon>Ecdysozoa</taxon>
        <taxon>Arthropoda</taxon>
        <taxon>Hexapoda</taxon>
        <taxon>Insecta</taxon>
        <taxon>Pterygota</taxon>
        <taxon>Neoptera</taxon>
        <taxon>Endopterygota</taxon>
        <taxon>Diptera</taxon>
        <taxon>Nematocera</taxon>
        <taxon>Psychodoidea</taxon>
        <taxon>Psychodidae</taxon>
        <taxon>Lutzomyia</taxon>
        <taxon>Lutzomyia</taxon>
    </lineage>
</organism>
<dbReference type="VEuPathDB" id="VectorBase:LLOJ001302"/>
<dbReference type="Proteomes" id="UP000092461">
    <property type="component" value="Unassembled WGS sequence"/>
</dbReference>
<evidence type="ECO:0000313" key="14">
    <source>
        <dbReference type="Proteomes" id="UP000092461"/>
    </source>
</evidence>
<dbReference type="InterPro" id="IPR050274">
    <property type="entry name" value="Nuclear_hormone_rcpt_NR2"/>
</dbReference>
<evidence type="ECO:0000256" key="3">
    <source>
        <dbReference type="ARBA" id="ARBA00022771"/>
    </source>
</evidence>
<accession>A0A1B0CB03</accession>
<proteinExistence type="predicted"/>
<dbReference type="EnsemblMetazoa" id="LLOJ001302-RA">
    <property type="protein sequence ID" value="LLOJ001302-PA"/>
    <property type="gene ID" value="LLOJ001302"/>
</dbReference>
<evidence type="ECO:0000256" key="2">
    <source>
        <dbReference type="ARBA" id="ARBA00022723"/>
    </source>
</evidence>
<reference evidence="12" key="2">
    <citation type="journal article" date="2020" name="BMC">
        <title>Leishmania infection induces a limited differential gene expression in the sand fly midgut.</title>
        <authorList>
            <person name="Coutinho-Abreu I.V."/>
            <person name="Serafim T.D."/>
            <person name="Meneses C."/>
            <person name="Kamhawi S."/>
            <person name="Oliveira F."/>
            <person name="Valenzuela J.G."/>
        </authorList>
    </citation>
    <scope>NUCLEOTIDE SEQUENCE</scope>
    <source>
        <strain evidence="12">Jacobina</strain>
        <tissue evidence="12">Midgut</tissue>
    </source>
</reference>
<evidence type="ECO:0000256" key="7">
    <source>
        <dbReference type="ARBA" id="ARBA00023163"/>
    </source>
</evidence>
<dbReference type="SUPFAM" id="SSF57716">
    <property type="entry name" value="Glucocorticoid receptor-like (DNA-binding domain)"/>
    <property type="match status" value="1"/>
</dbReference>
<feature type="domain" description="Nuclear receptor" evidence="11">
    <location>
        <begin position="10"/>
        <end position="86"/>
    </location>
</feature>
<keyword evidence="7" id="KW-0804">Transcription</keyword>
<evidence type="ECO:0000256" key="1">
    <source>
        <dbReference type="ARBA" id="ARBA00004123"/>
    </source>
</evidence>
<dbReference type="InterPro" id="IPR013088">
    <property type="entry name" value="Znf_NHR/GATA"/>
</dbReference>
<reference evidence="14" key="1">
    <citation type="submission" date="2012-05" db="EMBL/GenBank/DDBJ databases">
        <title>Whole Genome Assembly of Lutzomyia longipalpis.</title>
        <authorList>
            <person name="Richards S."/>
            <person name="Qu C."/>
            <person name="Dillon R."/>
            <person name="Worley K."/>
            <person name="Scherer S."/>
            <person name="Batterton M."/>
            <person name="Taylor A."/>
            <person name="Hawes A."/>
            <person name="Hernandez B."/>
            <person name="Kovar C."/>
            <person name="Mandapat C."/>
            <person name="Pham C."/>
            <person name="Qu C."/>
            <person name="Jing C."/>
            <person name="Bess C."/>
            <person name="Bandaranaike D."/>
            <person name="Ngo D."/>
            <person name="Ongeri F."/>
            <person name="Arias F."/>
            <person name="Lara F."/>
            <person name="Weissenberger G."/>
            <person name="Kamau G."/>
            <person name="Han H."/>
            <person name="Shen H."/>
            <person name="Dinh H."/>
            <person name="Khalil I."/>
            <person name="Jones J."/>
            <person name="Shafer J."/>
            <person name="Jayaseelan J."/>
            <person name="Quiroz J."/>
            <person name="Blankenburg K."/>
            <person name="Nguyen L."/>
            <person name="Jackson L."/>
            <person name="Francisco L."/>
            <person name="Tang L.-Y."/>
            <person name="Pu L.-L."/>
            <person name="Perales L."/>
            <person name="Lorensuhewa L."/>
            <person name="Munidasa M."/>
            <person name="Coyle M."/>
            <person name="Taylor M."/>
            <person name="Puazo M."/>
            <person name="Firestine M."/>
            <person name="Scheel M."/>
            <person name="Javaid M."/>
            <person name="Wang M."/>
            <person name="Li M."/>
            <person name="Tabassum N."/>
            <person name="Saada N."/>
            <person name="Osuji N."/>
            <person name="Aqrawi P."/>
            <person name="Fu Q."/>
            <person name="Thornton R."/>
            <person name="Raj R."/>
            <person name="Goodspeed R."/>
            <person name="Mata R."/>
            <person name="Najjar R."/>
            <person name="Gubbala S."/>
            <person name="Lee S."/>
            <person name="Denson S."/>
            <person name="Patil S."/>
            <person name="Macmil S."/>
            <person name="Qi S."/>
            <person name="Matskevitch T."/>
            <person name="Palculict T."/>
            <person name="Mathew T."/>
            <person name="Vee V."/>
            <person name="Velamala V."/>
            <person name="Korchina V."/>
            <person name="Cai W."/>
            <person name="Liu W."/>
            <person name="Dai W."/>
            <person name="Zou X."/>
            <person name="Zhu Y."/>
            <person name="Zhang Y."/>
            <person name="Wu Y.-Q."/>
            <person name="Xin Y."/>
            <person name="Nazarath L."/>
            <person name="Kovar C."/>
            <person name="Han Y."/>
            <person name="Muzny D."/>
            <person name="Gibbs R."/>
        </authorList>
    </citation>
    <scope>NUCLEOTIDE SEQUENCE [LARGE SCALE GENOMIC DNA]</scope>
    <source>
        <strain evidence="14">Jacobina</strain>
    </source>
</reference>
<comment type="subcellular location">
    <subcellularLocation>
        <location evidence="1">Nucleus</location>
    </subcellularLocation>
</comment>
<dbReference type="PROSITE" id="PS51030">
    <property type="entry name" value="NUCLEAR_REC_DBD_2"/>
    <property type="match status" value="1"/>
</dbReference>
<dbReference type="Pfam" id="PF00105">
    <property type="entry name" value="zf-C4"/>
    <property type="match status" value="1"/>
</dbReference>
<evidence type="ECO:0000256" key="8">
    <source>
        <dbReference type="ARBA" id="ARBA00023170"/>
    </source>
</evidence>
<dbReference type="InterPro" id="IPR001628">
    <property type="entry name" value="Znf_hrmn_rcpt"/>
</dbReference>
<protein>
    <submittedName>
        <fullName evidence="12">Putative nuclear receptor subfamily protein 2 group e member 1</fullName>
    </submittedName>
</protein>
<dbReference type="PANTHER" id="PTHR24083">
    <property type="entry name" value="NUCLEAR HORMONE RECEPTOR"/>
    <property type="match status" value="1"/>
</dbReference>
<dbReference type="SMART" id="SM00399">
    <property type="entry name" value="ZnF_C4"/>
    <property type="match status" value="1"/>
</dbReference>
<dbReference type="Gene3D" id="1.10.565.10">
    <property type="entry name" value="Retinoid X Receptor"/>
    <property type="match status" value="1"/>
</dbReference>
<keyword evidence="5" id="KW-0805">Transcription regulation</keyword>
<dbReference type="GO" id="GO:0008270">
    <property type="term" value="F:zinc ion binding"/>
    <property type="evidence" value="ECO:0007669"/>
    <property type="project" value="UniProtKB-KW"/>
</dbReference>
<keyword evidence="8 12" id="KW-0675">Receptor</keyword>
<sequence>MLPVSTRIISSCCRVCGDRSSGKHYSVFTCDGCSCFFKRSVRKSALYACIAGKGNCVIDKARRNWCPYCRLQRCFSAGMNVAAVQEERGPRRPKKLTGNLPSEKRRNTTKINHQQLPPFPSSPLEQQITLHYQIMVQILIACIKQARCNEDFRHLDSHLQSSILQVVWPECFILRASHWSIDIRSIIESCHDLKVAVDSFNVKADLVELNLLETLILCRREFSTNNEETLQLELISDRALLALGRYTIQKEGQWQRFGKLIICLRGLAFYTNGLKSIFRHIIGDIIEEGRSLQRAETVAGCMCALVLSRSATSLQCICIRDIPSARVLSLHVVRPTVCLCTCPRDLTVKPMRGLHYDDAISLAA</sequence>
<keyword evidence="9" id="KW-0539">Nucleus</keyword>
<keyword evidence="3" id="KW-0863">Zinc-finger</keyword>
<dbReference type="InterPro" id="IPR035500">
    <property type="entry name" value="NHR-like_dom_sf"/>
</dbReference>
<dbReference type="EMBL" id="GITU01006191">
    <property type="protein sequence ID" value="MBC1174894.1"/>
    <property type="molecule type" value="Transcribed_RNA"/>
</dbReference>
<evidence type="ECO:0000313" key="12">
    <source>
        <dbReference type="EMBL" id="MBC1174894.1"/>
    </source>
</evidence>
<name>A0A1B0CB03_LUTLO</name>
<dbReference type="GO" id="GO:0003700">
    <property type="term" value="F:DNA-binding transcription factor activity"/>
    <property type="evidence" value="ECO:0007669"/>
    <property type="project" value="InterPro"/>
</dbReference>
<reference evidence="13" key="3">
    <citation type="submission" date="2020-05" db="UniProtKB">
        <authorList>
            <consortium name="EnsemblMetazoa"/>
        </authorList>
    </citation>
    <scope>IDENTIFICATION</scope>
    <source>
        <strain evidence="13">Jacobina</strain>
    </source>
</reference>
<dbReference type="VEuPathDB" id="VectorBase:LLONM1_005361"/>
<evidence type="ECO:0000259" key="11">
    <source>
        <dbReference type="PROSITE" id="PS51030"/>
    </source>
</evidence>
<keyword evidence="4" id="KW-0862">Zinc</keyword>
<dbReference type="SUPFAM" id="SSF48508">
    <property type="entry name" value="Nuclear receptor ligand-binding domain"/>
    <property type="match status" value="1"/>
</dbReference>
<evidence type="ECO:0000256" key="6">
    <source>
        <dbReference type="ARBA" id="ARBA00023125"/>
    </source>
</evidence>
<evidence type="ECO:0000256" key="5">
    <source>
        <dbReference type="ARBA" id="ARBA00023015"/>
    </source>
</evidence>
<evidence type="ECO:0000313" key="13">
    <source>
        <dbReference type="EnsemblMetazoa" id="LLOJ001302-PA"/>
    </source>
</evidence>
<dbReference type="GO" id="GO:0005634">
    <property type="term" value="C:nucleus"/>
    <property type="evidence" value="ECO:0007669"/>
    <property type="project" value="UniProtKB-SubCell"/>
</dbReference>
<evidence type="ECO:0000256" key="4">
    <source>
        <dbReference type="ARBA" id="ARBA00022833"/>
    </source>
</evidence>
<keyword evidence="6" id="KW-0238">DNA-binding</keyword>
<dbReference type="Gene3D" id="3.30.50.10">
    <property type="entry name" value="Erythroid Transcription Factor GATA-1, subunit A"/>
    <property type="match status" value="1"/>
</dbReference>
<evidence type="ECO:0000256" key="10">
    <source>
        <dbReference type="SAM" id="MobiDB-lite"/>
    </source>
</evidence>
<dbReference type="GO" id="GO:0043565">
    <property type="term" value="F:sequence-specific DNA binding"/>
    <property type="evidence" value="ECO:0007669"/>
    <property type="project" value="InterPro"/>
</dbReference>
<dbReference type="PROSITE" id="PS00031">
    <property type="entry name" value="NUCLEAR_REC_DBD_1"/>
    <property type="match status" value="1"/>
</dbReference>
<dbReference type="EMBL" id="AJWK01004695">
    <property type="status" value="NOT_ANNOTATED_CDS"/>
    <property type="molecule type" value="Genomic_DNA"/>
</dbReference>
<dbReference type="AlphaFoldDB" id="A0A1B0CB03"/>
<keyword evidence="2" id="KW-0479">Metal-binding</keyword>
<dbReference type="PRINTS" id="PR00047">
    <property type="entry name" value="STROIDFINGER"/>
</dbReference>
<feature type="region of interest" description="Disordered" evidence="10">
    <location>
        <begin position="86"/>
        <end position="107"/>
    </location>
</feature>
<keyword evidence="14" id="KW-1185">Reference proteome</keyword>